<evidence type="ECO:0000256" key="3">
    <source>
        <dbReference type="SAM" id="MobiDB-lite"/>
    </source>
</evidence>
<proteinExistence type="inferred from homology"/>
<dbReference type="Pfam" id="PF00248">
    <property type="entry name" value="Aldo_ket_red"/>
    <property type="match status" value="1"/>
</dbReference>
<evidence type="ECO:0000256" key="2">
    <source>
        <dbReference type="ARBA" id="ARBA00038157"/>
    </source>
</evidence>
<dbReference type="GO" id="GO:0016491">
    <property type="term" value="F:oxidoreductase activity"/>
    <property type="evidence" value="ECO:0007669"/>
    <property type="project" value="UniProtKB-KW"/>
</dbReference>
<sequence length="408" mass="44730">MLGKPPPPSAPPTELGRLQVLSPTTAGIRVSPLAFGGGNIGNAWSKAWGQMTKERAFELLDAFFQAGGNFIDTANYYQDGESEVWLGEWISTRKIRDQLVIATKYTCDYGLHDATGTVSQNQQHGGGQQQQQQAFGRTANHGGNHRRSLHVSVRDSLLKLQTDYIDILYLHWWEYATSIEEVMDSLHLLVQQGKILYLGVSDTPAWVVSAANTYARSHGKTQFSVYSGKWNLLARDLEREILPMARAFGMALAPWGVVGNGKFQSRAAVEARRREGQTLRSFRNQGAQSEAELRASDALAAVAAEHGDKCSVAQVALAYVVLRARRLGVFNVFPVIGVRTLDQLRDNVGALTVRLTDEQVASLESVASFEPIFPYDMIGEDPRTTGVTPRMVADGCFLSFPGAGSGRQ</sequence>
<protein>
    <submittedName>
        <fullName evidence="5">Aryl-alcohol dehydrogenase AAD14</fullName>
    </submittedName>
</protein>
<evidence type="ECO:0000256" key="1">
    <source>
        <dbReference type="ARBA" id="ARBA00023002"/>
    </source>
</evidence>
<dbReference type="AlphaFoldDB" id="A0AAE0N4L6"/>
<dbReference type="InterPro" id="IPR023210">
    <property type="entry name" value="NADP_OxRdtase_dom"/>
</dbReference>
<dbReference type="InterPro" id="IPR036812">
    <property type="entry name" value="NAD(P)_OxRdtase_dom_sf"/>
</dbReference>
<reference evidence="5" key="1">
    <citation type="journal article" date="2023" name="Mol. Phylogenet. Evol.">
        <title>Genome-scale phylogeny and comparative genomics of the fungal order Sordariales.</title>
        <authorList>
            <person name="Hensen N."/>
            <person name="Bonometti L."/>
            <person name="Westerberg I."/>
            <person name="Brannstrom I.O."/>
            <person name="Guillou S."/>
            <person name="Cros-Aarteil S."/>
            <person name="Calhoun S."/>
            <person name="Haridas S."/>
            <person name="Kuo A."/>
            <person name="Mondo S."/>
            <person name="Pangilinan J."/>
            <person name="Riley R."/>
            <person name="LaButti K."/>
            <person name="Andreopoulos B."/>
            <person name="Lipzen A."/>
            <person name="Chen C."/>
            <person name="Yan M."/>
            <person name="Daum C."/>
            <person name="Ng V."/>
            <person name="Clum A."/>
            <person name="Steindorff A."/>
            <person name="Ohm R.A."/>
            <person name="Martin F."/>
            <person name="Silar P."/>
            <person name="Natvig D.O."/>
            <person name="Lalanne C."/>
            <person name="Gautier V."/>
            <person name="Ament-Velasquez S.L."/>
            <person name="Kruys A."/>
            <person name="Hutchinson M.I."/>
            <person name="Powell A.J."/>
            <person name="Barry K."/>
            <person name="Miller A.N."/>
            <person name="Grigoriev I.V."/>
            <person name="Debuchy R."/>
            <person name="Gladieux P."/>
            <person name="Hiltunen Thoren M."/>
            <person name="Johannesson H."/>
        </authorList>
    </citation>
    <scope>NUCLEOTIDE SEQUENCE</scope>
    <source>
        <strain evidence="5">CBS 232.78</strain>
    </source>
</reference>
<feature type="domain" description="NADP-dependent oxidoreductase" evidence="4">
    <location>
        <begin position="33"/>
        <end position="366"/>
    </location>
</feature>
<comment type="caution">
    <text evidence="5">The sequence shown here is derived from an EMBL/GenBank/DDBJ whole genome shotgun (WGS) entry which is preliminary data.</text>
</comment>
<dbReference type="SUPFAM" id="SSF51430">
    <property type="entry name" value="NAD(P)-linked oxidoreductase"/>
    <property type="match status" value="1"/>
</dbReference>
<comment type="similarity">
    <text evidence="2">Belongs to the aldo/keto reductase family. Aldo/keto reductase 2 subfamily.</text>
</comment>
<dbReference type="PANTHER" id="PTHR43364:SF2">
    <property type="entry name" value="ARYL-ALCOHOL DEHYDROGENASE AAD10-RELATED"/>
    <property type="match status" value="1"/>
</dbReference>
<name>A0AAE0N4L6_9PEZI</name>
<accession>A0AAE0N4L6</accession>
<evidence type="ECO:0000313" key="5">
    <source>
        <dbReference type="EMBL" id="KAK3370587.1"/>
    </source>
</evidence>
<evidence type="ECO:0000313" key="6">
    <source>
        <dbReference type="Proteomes" id="UP001285441"/>
    </source>
</evidence>
<dbReference type="PANTHER" id="PTHR43364">
    <property type="entry name" value="NADH-SPECIFIC METHYLGLYOXAL REDUCTASE-RELATED"/>
    <property type="match status" value="1"/>
</dbReference>
<organism evidence="5 6">
    <name type="scientific">Podospora didyma</name>
    <dbReference type="NCBI Taxonomy" id="330526"/>
    <lineage>
        <taxon>Eukaryota</taxon>
        <taxon>Fungi</taxon>
        <taxon>Dikarya</taxon>
        <taxon>Ascomycota</taxon>
        <taxon>Pezizomycotina</taxon>
        <taxon>Sordariomycetes</taxon>
        <taxon>Sordariomycetidae</taxon>
        <taxon>Sordariales</taxon>
        <taxon>Podosporaceae</taxon>
        <taxon>Podospora</taxon>
    </lineage>
</organism>
<feature type="region of interest" description="Disordered" evidence="3">
    <location>
        <begin position="118"/>
        <end position="144"/>
    </location>
</feature>
<dbReference type="InterPro" id="IPR050523">
    <property type="entry name" value="AKR_Detox_Biosynth"/>
</dbReference>
<reference evidence="5" key="2">
    <citation type="submission" date="2023-06" db="EMBL/GenBank/DDBJ databases">
        <authorList>
            <consortium name="Lawrence Berkeley National Laboratory"/>
            <person name="Haridas S."/>
            <person name="Hensen N."/>
            <person name="Bonometti L."/>
            <person name="Westerberg I."/>
            <person name="Brannstrom I.O."/>
            <person name="Guillou S."/>
            <person name="Cros-Aarteil S."/>
            <person name="Calhoun S."/>
            <person name="Kuo A."/>
            <person name="Mondo S."/>
            <person name="Pangilinan J."/>
            <person name="Riley R."/>
            <person name="LaButti K."/>
            <person name="Andreopoulos B."/>
            <person name="Lipzen A."/>
            <person name="Chen C."/>
            <person name="Yanf M."/>
            <person name="Daum C."/>
            <person name="Ng V."/>
            <person name="Clum A."/>
            <person name="Steindorff A."/>
            <person name="Ohm R."/>
            <person name="Martin F."/>
            <person name="Silar P."/>
            <person name="Natvig D."/>
            <person name="Lalanne C."/>
            <person name="Gautier V."/>
            <person name="Ament-velasquez S.L."/>
            <person name="Kruys A."/>
            <person name="Hutchinson M.I."/>
            <person name="Powell A.J."/>
            <person name="Barry K."/>
            <person name="Miller A.N."/>
            <person name="Grigoriev I.V."/>
            <person name="Debuchy R."/>
            <person name="Gladieux P."/>
            <person name="Thoren M.H."/>
            <person name="Johannesson H."/>
        </authorList>
    </citation>
    <scope>NUCLEOTIDE SEQUENCE</scope>
    <source>
        <strain evidence="5">CBS 232.78</strain>
    </source>
</reference>
<evidence type="ECO:0000259" key="4">
    <source>
        <dbReference type="Pfam" id="PF00248"/>
    </source>
</evidence>
<dbReference type="Proteomes" id="UP001285441">
    <property type="component" value="Unassembled WGS sequence"/>
</dbReference>
<keyword evidence="6" id="KW-1185">Reference proteome</keyword>
<dbReference type="EMBL" id="JAULSW010000009">
    <property type="protein sequence ID" value="KAK3370587.1"/>
    <property type="molecule type" value="Genomic_DNA"/>
</dbReference>
<keyword evidence="1" id="KW-0560">Oxidoreductase</keyword>
<dbReference type="Gene3D" id="3.20.20.100">
    <property type="entry name" value="NADP-dependent oxidoreductase domain"/>
    <property type="match status" value="1"/>
</dbReference>
<gene>
    <name evidence="5" type="ORF">B0H63DRAFT_454747</name>
</gene>